<evidence type="ECO:0000313" key="1">
    <source>
        <dbReference type="EMBL" id="PZN76134.1"/>
    </source>
</evidence>
<evidence type="ECO:0008006" key="3">
    <source>
        <dbReference type="Google" id="ProtNLM"/>
    </source>
</evidence>
<comment type="caution">
    <text evidence="1">The sequence shown here is derived from an EMBL/GenBank/DDBJ whole genome shotgun (WGS) entry which is preliminary data.</text>
</comment>
<evidence type="ECO:0000313" key="2">
    <source>
        <dbReference type="Proteomes" id="UP000249396"/>
    </source>
</evidence>
<dbReference type="EMBL" id="QJPH01000366">
    <property type="protein sequence ID" value="PZN76134.1"/>
    <property type="molecule type" value="Genomic_DNA"/>
</dbReference>
<dbReference type="AlphaFoldDB" id="A0A2W4STY9"/>
<dbReference type="Proteomes" id="UP000249396">
    <property type="component" value="Unassembled WGS sequence"/>
</dbReference>
<organism evidence="1 2">
    <name type="scientific">Candidatus Methylumidiphilus alinenensis</name>
    <dbReference type="NCBI Taxonomy" id="2202197"/>
    <lineage>
        <taxon>Bacteria</taxon>
        <taxon>Pseudomonadati</taxon>
        <taxon>Pseudomonadota</taxon>
        <taxon>Gammaproteobacteria</taxon>
        <taxon>Methylococcales</taxon>
        <taxon>Candidatus Methylumidiphilus</taxon>
    </lineage>
</organism>
<reference evidence="1 2" key="1">
    <citation type="journal article" date="2018" name="Aquat. Microb. Ecol.">
        <title>Gammaproteobacterial methanotrophs dominate.</title>
        <authorList>
            <person name="Rissanen A.J."/>
            <person name="Saarenheimo J."/>
            <person name="Tiirola M."/>
            <person name="Peura S."/>
            <person name="Aalto S.L."/>
            <person name="Karvinen A."/>
            <person name="Nykanen H."/>
        </authorList>
    </citation>
    <scope>NUCLEOTIDE SEQUENCE [LARGE SCALE GENOMIC DNA]</scope>
    <source>
        <strain evidence="1">AMbin10</strain>
    </source>
</reference>
<dbReference type="SUPFAM" id="SSF160631">
    <property type="entry name" value="SMI1/KNR4-like"/>
    <property type="match status" value="1"/>
</dbReference>
<name>A0A2W4STY9_9GAMM</name>
<accession>A0A2W4STY9</accession>
<proteinExistence type="predicted"/>
<sequence length="272" mass="31546">MATSKNPEFEWLRLEIQLIKSKRFHIFESVYGDDLSYEGSRGACILKGSYLAFLDEFGWAKLFTDHRDSPVVTVYPLKSYRCHICQNGKTYIGFGDRGYQHVCFDEESILEDGQSRVYSVSRNKATELYSDFSEWLISAYDWAKAKYSSKKWRRIIDGPPQFSFDELSIVESRRLFQWSMIGFAADGDALFEVENLSTMTLPFLTIGIRDVNQQILIGSAWLDVSHIEPGKKTVVKKDCYKDRIPPNQLEVFRYPDPIPEKKDAYWEFGQPS</sequence>
<gene>
    <name evidence="1" type="ORF">DM484_17215</name>
</gene>
<dbReference type="InterPro" id="IPR037883">
    <property type="entry name" value="Knr4/Smi1-like_sf"/>
</dbReference>
<protein>
    <recommendedName>
        <fullName evidence="3">Knr4/Smi1-like domain-containing protein</fullName>
    </recommendedName>
</protein>